<dbReference type="GO" id="GO:0003700">
    <property type="term" value="F:DNA-binding transcription factor activity"/>
    <property type="evidence" value="ECO:0007669"/>
    <property type="project" value="InterPro"/>
</dbReference>
<proteinExistence type="predicted"/>
<evidence type="ECO:0000256" key="3">
    <source>
        <dbReference type="ARBA" id="ARBA00023163"/>
    </source>
</evidence>
<dbReference type="InterPro" id="IPR036390">
    <property type="entry name" value="WH_DNA-bd_sf"/>
</dbReference>
<dbReference type="Pfam" id="PF00392">
    <property type="entry name" value="GntR"/>
    <property type="match status" value="1"/>
</dbReference>
<evidence type="ECO:0000313" key="4">
    <source>
        <dbReference type="EMBL" id="MBK3427509.1"/>
    </source>
</evidence>
<evidence type="ECO:0000256" key="1">
    <source>
        <dbReference type="ARBA" id="ARBA00023015"/>
    </source>
</evidence>
<dbReference type="SMART" id="SM00345">
    <property type="entry name" value="HTH_GNTR"/>
    <property type="match status" value="1"/>
</dbReference>
<dbReference type="Gene3D" id="1.10.10.10">
    <property type="entry name" value="Winged helix-like DNA-binding domain superfamily/Winged helix DNA-binding domain"/>
    <property type="match status" value="1"/>
</dbReference>
<dbReference type="AlphaFoldDB" id="A0A7Z0CT12"/>
<comment type="caution">
    <text evidence="4">The sequence shown here is derived from an EMBL/GenBank/DDBJ whole genome shotgun (WGS) entry which is preliminary data.</text>
</comment>
<dbReference type="PRINTS" id="PR00035">
    <property type="entry name" value="HTHGNTR"/>
</dbReference>
<dbReference type="PANTHER" id="PTHR43537">
    <property type="entry name" value="TRANSCRIPTIONAL REGULATOR, GNTR FAMILY"/>
    <property type="match status" value="1"/>
</dbReference>
<dbReference type="InterPro" id="IPR036388">
    <property type="entry name" value="WH-like_DNA-bd_sf"/>
</dbReference>
<dbReference type="InterPro" id="IPR000524">
    <property type="entry name" value="Tscrpt_reg_HTH_GntR"/>
</dbReference>
<dbReference type="SMART" id="SM00895">
    <property type="entry name" value="FCD"/>
    <property type="match status" value="1"/>
</dbReference>
<keyword evidence="2" id="KW-0238">DNA-binding</keyword>
<dbReference type="InterPro" id="IPR011711">
    <property type="entry name" value="GntR_C"/>
</dbReference>
<accession>A0A7Z0CT12</accession>
<dbReference type="PROSITE" id="PS50949">
    <property type="entry name" value="HTH_GNTR"/>
    <property type="match status" value="1"/>
</dbReference>
<dbReference type="EMBL" id="JAEHFL010000003">
    <property type="protein sequence ID" value="MBK3427509.1"/>
    <property type="molecule type" value="Genomic_DNA"/>
</dbReference>
<keyword evidence="3" id="KW-0804">Transcription</keyword>
<dbReference type="SUPFAM" id="SSF46785">
    <property type="entry name" value="Winged helix' DNA-binding domain"/>
    <property type="match status" value="1"/>
</dbReference>
<evidence type="ECO:0000256" key="2">
    <source>
        <dbReference type="ARBA" id="ARBA00023125"/>
    </source>
</evidence>
<protein>
    <submittedName>
        <fullName evidence="4">GntR family transcriptional regulator</fullName>
    </submittedName>
</protein>
<keyword evidence="1" id="KW-0805">Transcription regulation</keyword>
<dbReference type="InterPro" id="IPR008920">
    <property type="entry name" value="TF_FadR/GntR_C"/>
</dbReference>
<dbReference type="SUPFAM" id="SSF48008">
    <property type="entry name" value="GntR ligand-binding domain-like"/>
    <property type="match status" value="1"/>
</dbReference>
<dbReference type="Proteomes" id="UP000603369">
    <property type="component" value="Unassembled WGS sequence"/>
</dbReference>
<keyword evidence="5" id="KW-1185">Reference proteome</keyword>
<sequence length="214" mass="23935">MSNERMQPAAERAYDFVKEKIIDGSFEPSQMLSEASLATEMGISRTPMHEAFLRLEVEGFLQLYPRRGALIVPISPQEIREVYEARLLVDRHCAEKICAMSDAERADIADQLDATIAEQDTALDGADLHAYTHLDARFHQIIMDGGANSLLAGLGHQLRERQQRFTATAIGRNVARARTFVDQHRTLADALRTGDLDAYLSALDTHLTNSRNQL</sequence>
<dbReference type="GO" id="GO:0003677">
    <property type="term" value="F:DNA binding"/>
    <property type="evidence" value="ECO:0007669"/>
    <property type="project" value="UniProtKB-KW"/>
</dbReference>
<reference evidence="4 5" key="1">
    <citation type="submission" date="2020-12" db="EMBL/GenBank/DDBJ databases">
        <title>Draft genome sequence of the commensal strain Corynebacterium tuberculostearicum MFP09/CIP 102622 isolated from human skin.</title>
        <authorList>
            <person name="Boukerb A.M."/>
            <person name="Janvier X."/>
            <person name="Feuilloley M.G.J."/>
            <person name="Groboillot A."/>
        </authorList>
    </citation>
    <scope>NUCLEOTIDE SEQUENCE [LARGE SCALE GENOMIC DNA]</scope>
    <source>
        <strain evidence="4 5">CIP 102622</strain>
    </source>
</reference>
<dbReference type="CDD" id="cd07377">
    <property type="entry name" value="WHTH_GntR"/>
    <property type="match status" value="1"/>
</dbReference>
<gene>
    <name evidence="4" type="ORF">JDP02_03150</name>
</gene>
<dbReference type="Gene3D" id="1.20.120.530">
    <property type="entry name" value="GntR ligand-binding domain-like"/>
    <property type="match status" value="1"/>
</dbReference>
<name>A0A7Z0CT12_9CORY</name>
<evidence type="ECO:0000313" key="5">
    <source>
        <dbReference type="Proteomes" id="UP000603369"/>
    </source>
</evidence>
<dbReference type="RefSeq" id="WP_005324538.1">
    <property type="nucleotide sequence ID" value="NZ_CP068156.1"/>
</dbReference>
<dbReference type="Pfam" id="PF07729">
    <property type="entry name" value="FCD"/>
    <property type="match status" value="1"/>
</dbReference>
<dbReference type="PANTHER" id="PTHR43537:SF24">
    <property type="entry name" value="GLUCONATE OPERON TRANSCRIPTIONAL REPRESSOR"/>
    <property type="match status" value="1"/>
</dbReference>
<dbReference type="GeneID" id="78320388"/>
<organism evidence="4 5">
    <name type="scientific">Corynebacterium tuberculostearicum</name>
    <dbReference type="NCBI Taxonomy" id="38304"/>
    <lineage>
        <taxon>Bacteria</taxon>
        <taxon>Bacillati</taxon>
        <taxon>Actinomycetota</taxon>
        <taxon>Actinomycetes</taxon>
        <taxon>Mycobacteriales</taxon>
        <taxon>Corynebacteriaceae</taxon>
        <taxon>Corynebacterium</taxon>
    </lineage>
</organism>